<feature type="transmembrane region" description="Helical" evidence="1">
    <location>
        <begin position="76"/>
        <end position="94"/>
    </location>
</feature>
<evidence type="ECO:0000313" key="2">
    <source>
        <dbReference type="EMBL" id="MFD2680525.1"/>
    </source>
</evidence>
<feature type="transmembrane region" description="Helical" evidence="1">
    <location>
        <begin position="182"/>
        <end position="202"/>
    </location>
</feature>
<dbReference type="RefSeq" id="WP_377933996.1">
    <property type="nucleotide sequence ID" value="NZ_JBHUMF010000015.1"/>
</dbReference>
<organism evidence="2 3">
    <name type="scientific">Bacillus seohaeanensis</name>
    <dbReference type="NCBI Taxonomy" id="284580"/>
    <lineage>
        <taxon>Bacteria</taxon>
        <taxon>Bacillati</taxon>
        <taxon>Bacillota</taxon>
        <taxon>Bacilli</taxon>
        <taxon>Bacillales</taxon>
        <taxon>Bacillaceae</taxon>
        <taxon>Bacillus</taxon>
    </lineage>
</organism>
<sequence>MKICWVLFKKEIVESTRNYKVLWMPLVFILLGIQEPLIAYYLPDILDTLGDLPEGAVIEIPTPSSEEVLFSTINQFNTLGILIIVLGFMATIAGERKSRSAVMVLVKPVSYAAYVLSKWFAALVLVWGSYGIGMLSSWYYINLLFKGIDAGVFFQSFIIYGLWLTFILTVVVFFSSLVKTSGIAAFAGITVSVVLSFLAGSFQETLKWSPSQLANYAYTIMQTNNWTNDMTITVVLTLIIAVILISITPTMLKAKELN</sequence>
<comment type="caution">
    <text evidence="2">The sequence shown here is derived from an EMBL/GenBank/DDBJ whole genome shotgun (WGS) entry which is preliminary data.</text>
</comment>
<gene>
    <name evidence="2" type="ORF">ACFSUL_07120</name>
</gene>
<name>A0ABW5RPB6_9BACI</name>
<proteinExistence type="predicted"/>
<feature type="transmembrane region" description="Helical" evidence="1">
    <location>
        <begin position="115"/>
        <end position="141"/>
    </location>
</feature>
<protein>
    <submittedName>
        <fullName evidence="2">ABC transporter permease</fullName>
    </submittedName>
</protein>
<evidence type="ECO:0000313" key="3">
    <source>
        <dbReference type="Proteomes" id="UP001597506"/>
    </source>
</evidence>
<keyword evidence="1" id="KW-1133">Transmembrane helix</keyword>
<keyword evidence="1" id="KW-0472">Membrane</keyword>
<dbReference type="EMBL" id="JBHUMF010000015">
    <property type="protein sequence ID" value="MFD2680525.1"/>
    <property type="molecule type" value="Genomic_DNA"/>
</dbReference>
<feature type="transmembrane region" description="Helical" evidence="1">
    <location>
        <begin position="153"/>
        <end position="175"/>
    </location>
</feature>
<feature type="transmembrane region" description="Helical" evidence="1">
    <location>
        <begin position="230"/>
        <end position="252"/>
    </location>
</feature>
<reference evidence="3" key="1">
    <citation type="journal article" date="2019" name="Int. J. Syst. Evol. Microbiol.">
        <title>The Global Catalogue of Microorganisms (GCM) 10K type strain sequencing project: providing services to taxonomists for standard genome sequencing and annotation.</title>
        <authorList>
            <consortium name="The Broad Institute Genomics Platform"/>
            <consortium name="The Broad Institute Genome Sequencing Center for Infectious Disease"/>
            <person name="Wu L."/>
            <person name="Ma J."/>
        </authorList>
    </citation>
    <scope>NUCLEOTIDE SEQUENCE [LARGE SCALE GENOMIC DNA]</scope>
    <source>
        <strain evidence="3">KCTC 3913</strain>
    </source>
</reference>
<feature type="transmembrane region" description="Helical" evidence="1">
    <location>
        <begin position="21"/>
        <end position="42"/>
    </location>
</feature>
<accession>A0ABW5RPB6</accession>
<keyword evidence="3" id="KW-1185">Reference proteome</keyword>
<dbReference type="Proteomes" id="UP001597506">
    <property type="component" value="Unassembled WGS sequence"/>
</dbReference>
<keyword evidence="1" id="KW-0812">Transmembrane</keyword>
<evidence type="ECO:0000256" key="1">
    <source>
        <dbReference type="SAM" id="Phobius"/>
    </source>
</evidence>